<dbReference type="AlphaFoldDB" id="A0A1H9F2W5"/>
<evidence type="ECO:0000256" key="1">
    <source>
        <dbReference type="SAM" id="MobiDB-lite"/>
    </source>
</evidence>
<organism evidence="2 3">
    <name type="scientific">Pseudomonas soli</name>
    <dbReference type="NCBI Taxonomy" id="1306993"/>
    <lineage>
        <taxon>Bacteria</taxon>
        <taxon>Pseudomonadati</taxon>
        <taxon>Pseudomonadota</taxon>
        <taxon>Gammaproteobacteria</taxon>
        <taxon>Pseudomonadales</taxon>
        <taxon>Pseudomonadaceae</taxon>
        <taxon>Pseudomonas</taxon>
    </lineage>
</organism>
<dbReference type="Proteomes" id="UP000199221">
    <property type="component" value="Unassembled WGS sequence"/>
</dbReference>
<gene>
    <name evidence="2" type="ORF">SAMN05216230_102411</name>
</gene>
<reference evidence="2 3" key="1">
    <citation type="submission" date="2016-10" db="EMBL/GenBank/DDBJ databases">
        <authorList>
            <person name="de Groot N.N."/>
        </authorList>
    </citation>
    <scope>NUCLEOTIDE SEQUENCE [LARGE SCALE GENOMIC DNA]</scope>
    <source>
        <strain evidence="2 3">LMG 27941</strain>
    </source>
</reference>
<evidence type="ECO:0000313" key="2">
    <source>
        <dbReference type="EMBL" id="SEQ31783.1"/>
    </source>
</evidence>
<dbReference type="EMBL" id="FOEQ01000002">
    <property type="protein sequence ID" value="SEQ31783.1"/>
    <property type="molecule type" value="Genomic_DNA"/>
</dbReference>
<proteinExistence type="predicted"/>
<name>A0A1H9F2W5_9PSED</name>
<feature type="region of interest" description="Disordered" evidence="1">
    <location>
        <begin position="21"/>
        <end position="40"/>
    </location>
</feature>
<sequence>MGAAVHRCDLPRDGREAGDAIAGQARSHAHLQGKKLRRLT</sequence>
<feature type="compositionally biased region" description="Basic residues" evidence="1">
    <location>
        <begin position="27"/>
        <end position="40"/>
    </location>
</feature>
<accession>A0A1H9F2W5</accession>
<protein>
    <submittedName>
        <fullName evidence="2">Uncharacterized protein</fullName>
    </submittedName>
</protein>
<evidence type="ECO:0000313" key="3">
    <source>
        <dbReference type="Proteomes" id="UP000199221"/>
    </source>
</evidence>